<accession>A0A833M3I1</accession>
<dbReference type="EMBL" id="WBUI01000002">
    <property type="protein sequence ID" value="KAB2934887.1"/>
    <property type="molecule type" value="Genomic_DNA"/>
</dbReference>
<keyword evidence="2" id="KW-0520">NAD</keyword>
<dbReference type="AlphaFoldDB" id="A0A833M3I1"/>
<feature type="transmembrane region" description="Helical" evidence="2">
    <location>
        <begin position="30"/>
        <end position="47"/>
    </location>
</feature>
<keyword evidence="2" id="KW-0874">Quinone</keyword>
<dbReference type="PANTHER" id="PTHR33269">
    <property type="entry name" value="NADH-UBIQUINONE OXIDOREDUCTASE CHAIN 6"/>
    <property type="match status" value="1"/>
</dbReference>
<dbReference type="Proteomes" id="UP000460298">
    <property type="component" value="Unassembled WGS sequence"/>
</dbReference>
<keyword evidence="2" id="KW-1133">Transmembrane helix</keyword>
<feature type="transmembrane region" description="Helical" evidence="2">
    <location>
        <begin position="59"/>
        <end position="79"/>
    </location>
</feature>
<evidence type="ECO:0000313" key="3">
    <source>
        <dbReference type="EMBL" id="KAB2934887.1"/>
    </source>
</evidence>
<evidence type="ECO:0000256" key="1">
    <source>
        <dbReference type="ARBA" id="ARBA00005698"/>
    </source>
</evidence>
<comment type="caution">
    <text evidence="2">Lacks conserved residue(s) required for the propagation of feature annotation.</text>
</comment>
<gene>
    <name evidence="3" type="ORF">F9K24_03665</name>
</gene>
<feature type="transmembrane region" description="Helical" evidence="2">
    <location>
        <begin position="91"/>
        <end position="112"/>
    </location>
</feature>
<dbReference type="EC" id="7.1.1.-" evidence="2"/>
<keyword evidence="2" id="KW-1003">Cell membrane</keyword>
<dbReference type="Pfam" id="PF00499">
    <property type="entry name" value="Oxidored_q3"/>
    <property type="match status" value="1"/>
</dbReference>
<comment type="subcellular location">
    <subcellularLocation>
        <location evidence="2">Cell membrane</location>
        <topology evidence="2">Multi-pass membrane protein</topology>
    </subcellularLocation>
</comment>
<dbReference type="GO" id="GO:0005886">
    <property type="term" value="C:plasma membrane"/>
    <property type="evidence" value="ECO:0007669"/>
    <property type="project" value="UniProtKB-SubCell"/>
</dbReference>
<evidence type="ECO:0000256" key="2">
    <source>
        <dbReference type="RuleBase" id="RU004429"/>
    </source>
</evidence>
<dbReference type="InterPro" id="IPR042106">
    <property type="entry name" value="Nuo/plastoQ_OxRdtase_6_NuoJ"/>
</dbReference>
<comment type="caution">
    <text evidence="3">The sequence shown here is derived from an EMBL/GenBank/DDBJ whole genome shotgun (WGS) entry which is preliminary data.</text>
</comment>
<comment type="function">
    <text evidence="2">NDH-1 shuttles electrons from NADH, via FMN and iron-sulfur (Fe-S) centers, to quinones in the respiratory chain. Couples the redox reaction to proton translocation (for every two electrons transferred, four hydrogen ions are translocated across the cytoplasmic membrane), and thus conserves the redox energy in a proton gradient.</text>
</comment>
<protein>
    <recommendedName>
        <fullName evidence="2">NADH-quinone oxidoreductase subunit J</fullName>
        <ecNumber evidence="2">7.1.1.-</ecNumber>
    </recommendedName>
</protein>
<dbReference type="PANTHER" id="PTHR33269:SF17">
    <property type="entry name" value="NADH-UBIQUINONE OXIDOREDUCTASE CHAIN 6"/>
    <property type="match status" value="1"/>
</dbReference>
<name>A0A833M3I1_9LEPT</name>
<keyword evidence="2" id="KW-0472">Membrane</keyword>
<feature type="transmembrane region" description="Helical" evidence="2">
    <location>
        <begin position="139"/>
        <end position="159"/>
    </location>
</feature>
<dbReference type="GO" id="GO:0048038">
    <property type="term" value="F:quinone binding"/>
    <property type="evidence" value="ECO:0007669"/>
    <property type="project" value="UniProtKB-UniRule"/>
</dbReference>
<evidence type="ECO:0000313" key="4">
    <source>
        <dbReference type="Proteomes" id="UP000460298"/>
    </source>
</evidence>
<comment type="similarity">
    <text evidence="1 2">Belongs to the complex I subunit 6 family.</text>
</comment>
<reference evidence="3 4" key="1">
    <citation type="submission" date="2019-10" db="EMBL/GenBank/DDBJ databases">
        <title>Extracellular Electron Transfer in a Candidatus Methanoperedens spp. Enrichment Culture.</title>
        <authorList>
            <person name="Berger S."/>
            <person name="Rangel Shaw D."/>
            <person name="Berben T."/>
            <person name="In 'T Zandt M."/>
            <person name="Frank J."/>
            <person name="Reimann J."/>
            <person name="Jetten M.S.M."/>
            <person name="Welte C.U."/>
        </authorList>
    </citation>
    <scope>NUCLEOTIDE SEQUENCE [LARGE SCALE GENOMIC DNA]</scope>
    <source>
        <strain evidence="3">SB12</strain>
    </source>
</reference>
<dbReference type="Gene3D" id="1.20.120.1200">
    <property type="entry name" value="NADH-ubiquinone/plastoquinone oxidoreductase chain 6, subunit NuoJ"/>
    <property type="match status" value="1"/>
</dbReference>
<dbReference type="GO" id="GO:0008137">
    <property type="term" value="F:NADH dehydrogenase (ubiquinone) activity"/>
    <property type="evidence" value="ECO:0007669"/>
    <property type="project" value="UniProtKB-UniRule"/>
</dbReference>
<comment type="catalytic activity">
    <reaction evidence="2">
        <text>a quinone + NADH + 5 H(+)(in) = a quinol + NAD(+) + 4 H(+)(out)</text>
        <dbReference type="Rhea" id="RHEA:57888"/>
        <dbReference type="ChEBI" id="CHEBI:15378"/>
        <dbReference type="ChEBI" id="CHEBI:24646"/>
        <dbReference type="ChEBI" id="CHEBI:57540"/>
        <dbReference type="ChEBI" id="CHEBI:57945"/>
        <dbReference type="ChEBI" id="CHEBI:132124"/>
    </reaction>
</comment>
<sequence length="190" mass="19905">MSAIVQSIVCAVIVAGAVFTAMTRNLVRAIFSMLGTLTAVALIYLLLSADFLAVTQMLVYAGGVMVLFLFAVFSVGSIGDPSHSSPLRMSRWSIALVASLGIFLTIFSLSAVEAMNAGKHRSGPITAALGRRFISEYSVSFELLAVLLLLGLIGVFAVLRATASGDSTATANTDIVRLRAETKEAKGDVA</sequence>
<dbReference type="InterPro" id="IPR001457">
    <property type="entry name" value="NADH_UbQ/plastoQ_OxRdtase_su6"/>
</dbReference>
<organism evidence="3 4">
    <name type="scientific">Leptonema illini</name>
    <dbReference type="NCBI Taxonomy" id="183"/>
    <lineage>
        <taxon>Bacteria</taxon>
        <taxon>Pseudomonadati</taxon>
        <taxon>Spirochaetota</taxon>
        <taxon>Spirochaetia</taxon>
        <taxon>Leptospirales</taxon>
        <taxon>Leptospiraceae</taxon>
        <taxon>Leptonema</taxon>
    </lineage>
</organism>
<keyword evidence="2" id="KW-0812">Transmembrane</keyword>
<proteinExistence type="inferred from homology"/>